<reference evidence="9 10" key="1">
    <citation type="submission" date="2018-07" db="EMBL/GenBank/DDBJ databases">
        <title>Genomic Encyclopedia of Type Strains, Phase III (KMG-III): the genomes of soil and plant-associated and newly described type strains.</title>
        <authorList>
            <person name="Whitman W."/>
        </authorList>
    </citation>
    <scope>NUCLEOTIDE SEQUENCE [LARGE SCALE GENOMIC DNA]</scope>
    <source>
        <strain evidence="9 10">CECT 7287</strain>
    </source>
</reference>
<evidence type="ECO:0000256" key="3">
    <source>
        <dbReference type="ARBA" id="ARBA00012663"/>
    </source>
</evidence>
<dbReference type="PANTHER" id="PTHR22600">
    <property type="entry name" value="BETA-HEXOSAMINIDASE"/>
    <property type="match status" value="1"/>
</dbReference>
<dbReference type="CDD" id="cd06565">
    <property type="entry name" value="GH20_GcnA-like"/>
    <property type="match status" value="1"/>
</dbReference>
<evidence type="ECO:0000259" key="8">
    <source>
        <dbReference type="Pfam" id="PF02838"/>
    </source>
</evidence>
<protein>
    <recommendedName>
        <fullName evidence="3">beta-N-acetylhexosaminidase</fullName>
        <ecNumber evidence="3">3.2.1.52</ecNumber>
    </recommendedName>
</protein>
<dbReference type="InterPro" id="IPR015882">
    <property type="entry name" value="HEX_bac_N"/>
</dbReference>
<dbReference type="GO" id="GO:0005975">
    <property type="term" value="P:carbohydrate metabolic process"/>
    <property type="evidence" value="ECO:0007669"/>
    <property type="project" value="InterPro"/>
</dbReference>
<keyword evidence="10" id="KW-1185">Reference proteome</keyword>
<name>A0A3D9JMK5_9BACL</name>
<dbReference type="Gene3D" id="3.30.379.10">
    <property type="entry name" value="Chitobiase/beta-hexosaminidase domain 2-like"/>
    <property type="match status" value="1"/>
</dbReference>
<dbReference type="SUPFAM" id="SSF51445">
    <property type="entry name" value="(Trans)glycosidases"/>
    <property type="match status" value="1"/>
</dbReference>
<keyword evidence="5" id="KW-0326">Glycosidase</keyword>
<dbReference type="RefSeq" id="WP_116062335.1">
    <property type="nucleotide sequence ID" value="NZ_QRDZ01000016.1"/>
</dbReference>
<dbReference type="GO" id="GO:0016020">
    <property type="term" value="C:membrane"/>
    <property type="evidence" value="ECO:0007669"/>
    <property type="project" value="TreeGrafter"/>
</dbReference>
<comment type="similarity">
    <text evidence="2">Belongs to the glycosyl hydrolase 20 family.</text>
</comment>
<dbReference type="GO" id="GO:0004563">
    <property type="term" value="F:beta-N-acetylhexosaminidase activity"/>
    <property type="evidence" value="ECO:0007669"/>
    <property type="project" value="UniProtKB-EC"/>
</dbReference>
<feature type="domain" description="Glycoside hydrolase family 20 catalytic" evidence="7">
    <location>
        <begin position="133"/>
        <end position="381"/>
    </location>
</feature>
<dbReference type="EMBL" id="QRDZ01000016">
    <property type="protein sequence ID" value="RED75225.1"/>
    <property type="molecule type" value="Genomic_DNA"/>
</dbReference>
<dbReference type="SUPFAM" id="SSF55545">
    <property type="entry name" value="beta-N-acetylhexosaminidase-like domain"/>
    <property type="match status" value="1"/>
</dbReference>
<evidence type="ECO:0000256" key="4">
    <source>
        <dbReference type="ARBA" id="ARBA00022801"/>
    </source>
</evidence>
<dbReference type="InterPro" id="IPR017853">
    <property type="entry name" value="GH"/>
</dbReference>
<dbReference type="Proteomes" id="UP000256977">
    <property type="component" value="Unassembled WGS sequence"/>
</dbReference>
<dbReference type="OrthoDB" id="9763537at2"/>
<comment type="catalytic activity">
    <reaction evidence="1">
        <text>Hydrolysis of terminal non-reducing N-acetyl-D-hexosamine residues in N-acetyl-beta-D-hexosaminides.</text>
        <dbReference type="EC" id="3.2.1.52"/>
    </reaction>
</comment>
<dbReference type="EC" id="3.2.1.52" evidence="3"/>
<proteinExistence type="inferred from homology"/>
<evidence type="ECO:0000256" key="5">
    <source>
        <dbReference type="ARBA" id="ARBA00023295"/>
    </source>
</evidence>
<dbReference type="PRINTS" id="PR00738">
    <property type="entry name" value="GLHYDRLASE20"/>
</dbReference>
<dbReference type="PANTHER" id="PTHR22600:SF57">
    <property type="entry name" value="BETA-N-ACETYLHEXOSAMINIDASE"/>
    <property type="match status" value="1"/>
</dbReference>
<organism evidence="9 10">
    <name type="scientific">Cohnella phaseoli</name>
    <dbReference type="NCBI Taxonomy" id="456490"/>
    <lineage>
        <taxon>Bacteria</taxon>
        <taxon>Bacillati</taxon>
        <taxon>Bacillota</taxon>
        <taxon>Bacilli</taxon>
        <taxon>Bacillales</taxon>
        <taxon>Paenibacillaceae</taxon>
        <taxon>Cohnella</taxon>
    </lineage>
</organism>
<dbReference type="InterPro" id="IPR029018">
    <property type="entry name" value="Hex-like_dom2"/>
</dbReference>
<dbReference type="GO" id="GO:0030203">
    <property type="term" value="P:glycosaminoglycan metabolic process"/>
    <property type="evidence" value="ECO:0007669"/>
    <property type="project" value="TreeGrafter"/>
</dbReference>
<keyword evidence="4 9" id="KW-0378">Hydrolase</keyword>
<dbReference type="AlphaFoldDB" id="A0A3D9JMK5"/>
<evidence type="ECO:0000256" key="1">
    <source>
        <dbReference type="ARBA" id="ARBA00001231"/>
    </source>
</evidence>
<evidence type="ECO:0000313" key="10">
    <source>
        <dbReference type="Proteomes" id="UP000256977"/>
    </source>
</evidence>
<dbReference type="InterPro" id="IPR015883">
    <property type="entry name" value="Glyco_hydro_20_cat"/>
</dbReference>
<feature type="domain" description="Beta-hexosaminidase bacterial type N-terminal" evidence="8">
    <location>
        <begin position="7"/>
        <end position="129"/>
    </location>
</feature>
<dbReference type="Pfam" id="PF02838">
    <property type="entry name" value="Glyco_hydro_20b"/>
    <property type="match status" value="1"/>
</dbReference>
<dbReference type="Gene3D" id="3.20.20.80">
    <property type="entry name" value="Glycosidases"/>
    <property type="match status" value="1"/>
</dbReference>
<feature type="active site" description="Proton donor" evidence="6">
    <location>
        <position position="288"/>
    </location>
</feature>
<evidence type="ECO:0000256" key="2">
    <source>
        <dbReference type="ARBA" id="ARBA00006285"/>
    </source>
</evidence>
<comment type="caution">
    <text evidence="9">The sequence shown here is derived from an EMBL/GenBank/DDBJ whole genome shotgun (WGS) entry which is preliminary data.</text>
</comment>
<accession>A0A3D9JMK5</accession>
<gene>
    <name evidence="9" type="ORF">DFP98_11627</name>
</gene>
<sequence length="646" mass="72630">MAECVGLYPKPRSFKLLGGSSAVSPNLKLRASGAEAQQLIANVKVEQRCRSAIKGCHLEEISSAETTVEIELLPDLHPQGYVLEWSGEGLKIGAGTEVGMHYALIALEQLAKQKRAQSESEWEHFRIEDEPEFPVRGFMLDIGRNKIPQMDTLYALIDRLSELKYNHLQLYMEGFCFDYAKYKDSFPEATPLTAAEFRELDAYARSRYIELTPNQNCLGHMGPWLVKPEFRDLAEHPDGMEPPLPLPFKLPPTTMNPVDDRSAALAKDLFDELLPNFSSEYVNLNMDEPFGLGTGRSKERADEIGVGELYFDYAEQMFEVARSHGKKAMMWGDVLAHHPQVIRRVPSDVTVLHWNYDAPVPYEPHCRKLQESGVRYYVCPGTSSWSSIAGRTDNMLANIADAARSGQAYGAEGLIVADWGDGGHWQVSAVSYPAIAYAAGVSWQVEANADQMALLEKYVSSQMLKDRSGIGGRLLMELGRYGHLERSTVENGTYTAYLLGRGLSDRATLERDTAIRTEVLKLIGGSGTPFQVDYRYEEMEVWLREREEELERLDLQGPDADLVRDELRNTLRLIEQGAGLHRYIFRQDLEGAAAESEWLERLQKQLETALSEFKRLWLARNREGGLSASTAAFAKLLAQYEEALQA</sequence>
<evidence type="ECO:0000259" key="7">
    <source>
        <dbReference type="Pfam" id="PF00728"/>
    </source>
</evidence>
<dbReference type="InterPro" id="IPR025705">
    <property type="entry name" value="Beta_hexosaminidase_sua/sub"/>
</dbReference>
<evidence type="ECO:0000256" key="6">
    <source>
        <dbReference type="PIRSR" id="PIRSR625705-1"/>
    </source>
</evidence>
<evidence type="ECO:0000313" key="9">
    <source>
        <dbReference type="EMBL" id="RED75225.1"/>
    </source>
</evidence>
<dbReference type="Pfam" id="PF00728">
    <property type="entry name" value="Glyco_hydro_20"/>
    <property type="match status" value="1"/>
</dbReference>